<keyword evidence="8 10" id="KW-0503">Monooxygenase</keyword>
<dbReference type="PRINTS" id="PR00463">
    <property type="entry name" value="EP450I"/>
</dbReference>
<dbReference type="InterPro" id="IPR001128">
    <property type="entry name" value="Cyt_P450"/>
</dbReference>
<dbReference type="InterPro" id="IPR002401">
    <property type="entry name" value="Cyt_P450_E_grp-I"/>
</dbReference>
<keyword evidence="4 9" id="KW-0349">Heme</keyword>
<proteinExistence type="inferred from homology"/>
<dbReference type="GO" id="GO:0004497">
    <property type="term" value="F:monooxygenase activity"/>
    <property type="evidence" value="ECO:0007669"/>
    <property type="project" value="UniProtKB-KW"/>
</dbReference>
<dbReference type="GO" id="GO:0016705">
    <property type="term" value="F:oxidoreductase activity, acting on paired donors, with incorporation or reduction of molecular oxygen"/>
    <property type="evidence" value="ECO:0007669"/>
    <property type="project" value="InterPro"/>
</dbReference>
<dbReference type="PROSITE" id="PS00086">
    <property type="entry name" value="CYTOCHROME_P450"/>
    <property type="match status" value="1"/>
</dbReference>
<evidence type="ECO:0000256" key="4">
    <source>
        <dbReference type="ARBA" id="ARBA00022617"/>
    </source>
</evidence>
<keyword evidence="12" id="KW-1185">Reference proteome</keyword>
<dbReference type="GO" id="GO:0020037">
    <property type="term" value="F:heme binding"/>
    <property type="evidence" value="ECO:0007669"/>
    <property type="project" value="InterPro"/>
</dbReference>
<evidence type="ECO:0000256" key="1">
    <source>
        <dbReference type="ARBA" id="ARBA00001971"/>
    </source>
</evidence>
<comment type="cofactor">
    <cofactor evidence="1 9">
        <name>heme</name>
        <dbReference type="ChEBI" id="CHEBI:30413"/>
    </cofactor>
</comment>
<dbReference type="SUPFAM" id="SSF48264">
    <property type="entry name" value="Cytochrome P450"/>
    <property type="match status" value="1"/>
</dbReference>
<evidence type="ECO:0000256" key="3">
    <source>
        <dbReference type="ARBA" id="ARBA00010617"/>
    </source>
</evidence>
<dbReference type="AlphaFoldDB" id="A0A0H2REH8"/>
<evidence type="ECO:0000256" key="7">
    <source>
        <dbReference type="ARBA" id="ARBA00023004"/>
    </source>
</evidence>
<gene>
    <name evidence="11" type="ORF">SCHPADRAFT_541562</name>
</gene>
<accession>A0A0H2REH8</accession>
<feature type="binding site" description="axial binding residue" evidence="9">
    <location>
        <position position="437"/>
    </location>
    <ligand>
        <name>heme</name>
        <dbReference type="ChEBI" id="CHEBI:30413"/>
    </ligand>
    <ligandPart>
        <name>Fe</name>
        <dbReference type="ChEBI" id="CHEBI:18248"/>
    </ligandPart>
</feature>
<dbReference type="GO" id="GO:0005506">
    <property type="term" value="F:iron ion binding"/>
    <property type="evidence" value="ECO:0007669"/>
    <property type="project" value="InterPro"/>
</dbReference>
<comment type="pathway">
    <text evidence="2">Secondary metabolite biosynthesis.</text>
</comment>
<dbReference type="Pfam" id="PF00067">
    <property type="entry name" value="p450"/>
    <property type="match status" value="1"/>
</dbReference>
<protein>
    <submittedName>
        <fullName evidence="11">Cytochrome P450</fullName>
    </submittedName>
</protein>
<dbReference type="Proteomes" id="UP000053477">
    <property type="component" value="Unassembled WGS sequence"/>
</dbReference>
<reference evidence="11 12" key="1">
    <citation type="submission" date="2015-04" db="EMBL/GenBank/DDBJ databases">
        <title>Complete genome sequence of Schizopora paradoxa KUC8140, a cosmopolitan wood degrader in East Asia.</title>
        <authorList>
            <consortium name="DOE Joint Genome Institute"/>
            <person name="Min B."/>
            <person name="Park H."/>
            <person name="Jang Y."/>
            <person name="Kim J.-J."/>
            <person name="Kim K.H."/>
            <person name="Pangilinan J."/>
            <person name="Lipzen A."/>
            <person name="Riley R."/>
            <person name="Grigoriev I.V."/>
            <person name="Spatafora J.W."/>
            <person name="Choi I.-G."/>
        </authorList>
    </citation>
    <scope>NUCLEOTIDE SEQUENCE [LARGE SCALE GENOMIC DNA]</scope>
    <source>
        <strain evidence="11 12">KUC8140</strain>
    </source>
</reference>
<dbReference type="PANTHER" id="PTHR46300:SF7">
    <property type="entry name" value="P450, PUTATIVE (EUROFUNG)-RELATED"/>
    <property type="match status" value="1"/>
</dbReference>
<keyword evidence="7 9" id="KW-0408">Iron</keyword>
<dbReference type="PANTHER" id="PTHR46300">
    <property type="entry name" value="P450, PUTATIVE (EUROFUNG)-RELATED-RELATED"/>
    <property type="match status" value="1"/>
</dbReference>
<evidence type="ECO:0000256" key="8">
    <source>
        <dbReference type="ARBA" id="ARBA00023033"/>
    </source>
</evidence>
<dbReference type="InterPro" id="IPR017972">
    <property type="entry name" value="Cyt_P450_CS"/>
</dbReference>
<dbReference type="PRINTS" id="PR00385">
    <property type="entry name" value="P450"/>
</dbReference>
<evidence type="ECO:0000313" key="11">
    <source>
        <dbReference type="EMBL" id="KLO09947.1"/>
    </source>
</evidence>
<evidence type="ECO:0000313" key="12">
    <source>
        <dbReference type="Proteomes" id="UP000053477"/>
    </source>
</evidence>
<dbReference type="Gene3D" id="1.10.630.10">
    <property type="entry name" value="Cytochrome P450"/>
    <property type="match status" value="1"/>
</dbReference>
<evidence type="ECO:0000256" key="2">
    <source>
        <dbReference type="ARBA" id="ARBA00005179"/>
    </source>
</evidence>
<evidence type="ECO:0000256" key="6">
    <source>
        <dbReference type="ARBA" id="ARBA00023002"/>
    </source>
</evidence>
<keyword evidence="6 10" id="KW-0560">Oxidoreductase</keyword>
<keyword evidence="5 9" id="KW-0479">Metal-binding</keyword>
<dbReference type="STRING" id="27342.A0A0H2REH8"/>
<dbReference type="InParanoid" id="A0A0H2REH8"/>
<evidence type="ECO:0000256" key="10">
    <source>
        <dbReference type="RuleBase" id="RU000461"/>
    </source>
</evidence>
<dbReference type="InterPro" id="IPR050364">
    <property type="entry name" value="Cytochrome_P450_fung"/>
</dbReference>
<sequence length="523" mass="58159">MLSIAEVTTSLVALGTCFFLWSLFGTSRRRLPPGPGSLPVLGNIRDFPPAGELEGPHWAKHKALYGPISSLQAFGKTFMIVNDIQTAVDLLDKRSSIYSERPISVFGGEMCGFGEAVSILCTTDKWRNDRKRIHTYIGTRSAVSRFNHLIELEARRLALRLVNFPNTFVDQLKAFTGSTILKLTFGYCAAPDGNDPLVAMGNTASSIFVQSVNNLWAVDVFPFLKYFPSWLPGMGFKGVAEIYHKMVTKYLESPFEFLKSEMANGTAIECFIGHELEVCSSAAEEYEIKWLGAALYGAGSDTTVAALETFLFAMTLNPAIFRRLQNEIDSVIGQDRLPLLTDMPNLTYLEAVLKETLRWNAILPLGLPHVSLEDDSYDGYFIPKGSIVIPNIWQMCNDPLHYPEPSIFNPDRFLSLNDREPAYDPSDLIFGFGRRICPGKDFANASTSIAMAMIAAVFDVSKAEDELGKEVEIQPEFTTANGLSHPKSFRCSILPRSENAAELIQSVLIDHPYDRDDSKKIRT</sequence>
<dbReference type="CDD" id="cd11065">
    <property type="entry name" value="CYP64-like"/>
    <property type="match status" value="1"/>
</dbReference>
<evidence type="ECO:0000256" key="5">
    <source>
        <dbReference type="ARBA" id="ARBA00022723"/>
    </source>
</evidence>
<evidence type="ECO:0000256" key="9">
    <source>
        <dbReference type="PIRSR" id="PIRSR602401-1"/>
    </source>
</evidence>
<name>A0A0H2REH8_9AGAM</name>
<dbReference type="OrthoDB" id="1055148at2759"/>
<dbReference type="EMBL" id="KQ086040">
    <property type="protein sequence ID" value="KLO09947.1"/>
    <property type="molecule type" value="Genomic_DNA"/>
</dbReference>
<dbReference type="InterPro" id="IPR036396">
    <property type="entry name" value="Cyt_P450_sf"/>
</dbReference>
<comment type="similarity">
    <text evidence="3 10">Belongs to the cytochrome P450 family.</text>
</comment>
<organism evidence="11 12">
    <name type="scientific">Schizopora paradoxa</name>
    <dbReference type="NCBI Taxonomy" id="27342"/>
    <lineage>
        <taxon>Eukaryota</taxon>
        <taxon>Fungi</taxon>
        <taxon>Dikarya</taxon>
        <taxon>Basidiomycota</taxon>
        <taxon>Agaricomycotina</taxon>
        <taxon>Agaricomycetes</taxon>
        <taxon>Hymenochaetales</taxon>
        <taxon>Schizoporaceae</taxon>
        <taxon>Schizopora</taxon>
    </lineage>
</organism>